<evidence type="ECO:0000313" key="4">
    <source>
        <dbReference type="EMBL" id="WIX75635.1"/>
    </source>
</evidence>
<reference evidence="4 5" key="1">
    <citation type="submission" date="2023-06" db="EMBL/GenBank/DDBJ databases">
        <authorList>
            <person name="Oyuntsetseg B."/>
            <person name="Kim S.B."/>
        </authorList>
    </citation>
    <scope>NUCLEOTIDE SEQUENCE [LARGE SCALE GENOMIC DNA]</scope>
    <source>
        <strain evidence="4 5">2-15</strain>
    </source>
</reference>
<comment type="similarity">
    <text evidence="1">Belongs to the PrpD family.</text>
</comment>
<accession>A0A9Y2I8A5</accession>
<dbReference type="AlphaFoldDB" id="A0A9Y2I8A5"/>
<dbReference type="Gene3D" id="3.30.1330.120">
    <property type="entry name" value="2-methylcitrate dehydratase PrpD"/>
    <property type="match status" value="1"/>
</dbReference>
<dbReference type="InterPro" id="IPR036148">
    <property type="entry name" value="MmgE/PrpD_sf"/>
</dbReference>
<proteinExistence type="inferred from homology"/>
<dbReference type="InterPro" id="IPR005656">
    <property type="entry name" value="MmgE_PrpD"/>
</dbReference>
<feature type="domain" description="MmgE/PrpD C-terminal" evidence="3">
    <location>
        <begin position="280"/>
        <end position="407"/>
    </location>
</feature>
<dbReference type="EMBL" id="CP127294">
    <property type="protein sequence ID" value="WIX75635.1"/>
    <property type="molecule type" value="Genomic_DNA"/>
</dbReference>
<name>A0A9Y2I8A5_9PSEU</name>
<dbReference type="SUPFAM" id="SSF103378">
    <property type="entry name" value="2-methylcitrate dehydratase PrpD"/>
    <property type="match status" value="1"/>
</dbReference>
<organism evidence="4 5">
    <name type="scientific">Amycolatopsis carbonis</name>
    <dbReference type="NCBI Taxonomy" id="715471"/>
    <lineage>
        <taxon>Bacteria</taxon>
        <taxon>Bacillati</taxon>
        <taxon>Actinomycetota</taxon>
        <taxon>Actinomycetes</taxon>
        <taxon>Pseudonocardiales</taxon>
        <taxon>Pseudonocardiaceae</taxon>
        <taxon>Amycolatopsis</taxon>
    </lineage>
</organism>
<dbReference type="GO" id="GO:0016829">
    <property type="term" value="F:lyase activity"/>
    <property type="evidence" value="ECO:0007669"/>
    <property type="project" value="InterPro"/>
</dbReference>
<gene>
    <name evidence="4" type="ORF">QRX50_29545</name>
</gene>
<keyword evidence="5" id="KW-1185">Reference proteome</keyword>
<dbReference type="Proteomes" id="UP001236014">
    <property type="component" value="Chromosome"/>
</dbReference>
<feature type="domain" description="MmgE/PrpD N-terminal" evidence="2">
    <location>
        <begin position="15"/>
        <end position="246"/>
    </location>
</feature>
<dbReference type="InterPro" id="IPR045337">
    <property type="entry name" value="MmgE_PrpD_C"/>
</dbReference>
<protein>
    <submittedName>
        <fullName evidence="4">MmgE/PrpD family protein</fullName>
    </submittedName>
</protein>
<dbReference type="KEGG" id="acab:QRX50_29545"/>
<dbReference type="Gene3D" id="1.10.4100.10">
    <property type="entry name" value="2-methylcitrate dehydratase PrpD"/>
    <property type="match status" value="1"/>
</dbReference>
<dbReference type="InterPro" id="IPR045336">
    <property type="entry name" value="MmgE_PrpD_N"/>
</dbReference>
<evidence type="ECO:0000259" key="3">
    <source>
        <dbReference type="Pfam" id="PF19305"/>
    </source>
</evidence>
<dbReference type="PANTHER" id="PTHR16943:SF8">
    <property type="entry name" value="2-METHYLCITRATE DEHYDRATASE"/>
    <property type="match status" value="1"/>
</dbReference>
<evidence type="ECO:0000259" key="2">
    <source>
        <dbReference type="Pfam" id="PF03972"/>
    </source>
</evidence>
<dbReference type="Pfam" id="PF19305">
    <property type="entry name" value="MmgE_PrpD_C"/>
    <property type="match status" value="1"/>
</dbReference>
<dbReference type="Pfam" id="PF03972">
    <property type="entry name" value="MmgE_PrpD_N"/>
    <property type="match status" value="1"/>
</dbReference>
<evidence type="ECO:0000313" key="5">
    <source>
        <dbReference type="Proteomes" id="UP001236014"/>
    </source>
</evidence>
<evidence type="ECO:0000256" key="1">
    <source>
        <dbReference type="ARBA" id="ARBA00006174"/>
    </source>
</evidence>
<dbReference type="PANTHER" id="PTHR16943">
    <property type="entry name" value="2-METHYLCITRATE DEHYDRATASE-RELATED"/>
    <property type="match status" value="1"/>
</dbReference>
<sequence length="459" mass="48620">MAAPVLDVERNTITRRISEYLFGLRYDDLSDGVAEIVKIFTLEAIGHMVLAHAQPVSRMLVGYARELGAKREAQIFGGGFKTSVAEAAYVNGSLAHADELESYGTVPGSGLVPPIVAGLTVGDYKNSSGRDYLTAVVAGIEMQGRLGMSGIGACDRGFMGISLVGPAAAAVTGGRLLGLDVDQLQNALGAALPLGNGSTRGCGSMAHVHEAGVPIRSGVFAAQMAGRGFTSCVDFLDGAHSWGVQYAGVDGARPYDEAKLLEGLGERFFVQTVGIAPKRYGSCGLTHQTIYGTIELMRENDIGPDDIAHVELIVPPWADRIAPYREPVSGEQAKFSIRQGVAGLLVGGIPELPYTDAFDDQAARDPRYVEARKRVTVTVTEGESVRGFADQTVKATLADGRVITKVVGSLEDTSYTLDERIAMFKNTAQRLGGSKADRIVDIVMDLENHTIGEIAALTS</sequence>
<dbReference type="InterPro" id="IPR042188">
    <property type="entry name" value="MmgE/PrpD_sf_2"/>
</dbReference>
<dbReference type="InterPro" id="IPR042183">
    <property type="entry name" value="MmgE/PrpD_sf_1"/>
</dbReference>
<dbReference type="RefSeq" id="WP_285966400.1">
    <property type="nucleotide sequence ID" value="NZ_CP127294.1"/>
</dbReference>